<dbReference type="RefSeq" id="WP_078810883.1">
    <property type="nucleotide sequence ID" value="NZ_FUWM01000024.1"/>
</dbReference>
<keyword evidence="5 15" id="KW-0479">Metal-binding</keyword>
<sequence length="552" mass="58185">MRSDKVTKGINKAPHRSLFKATGLTDEEIDRPLIGIANAHNEVIPGHDHLDEIAEAVKTGVRIAGGTPIEFGGIGVCDGIAMGHQGMHYSLASREVIADSIEIMAQAHAFDALVLIPNCDKIVPGMLMAAARLNIPAVVISGGPMLAGRHQGENIDLKTVFESVAAVQTDRMTEEELLEVEDNACPGCGSCSGMFTANSMNCLTEVLGLGLPGNGTIPAVYAQRRRLAKKAGMQIMELVEEDIKPLDILTEEAFENALTVDMALGCSTNTALHLPAIAYEAGIDLDIELINEISAKVPHLCSLSPAGKYHIQDLNEAGGIPAVMKVLNEEGLMNGDGITVTGQSVADNLIGVEVLDKEVIRSFDTAYHETGGLAVLKGNMAPDGAVVKQAAVADEMLVHEGPARVFTSEEETIAAIHDGEVKSGDVLIIKYEGPKGGPGMREMLTPTSAVAGAGLDKEVALITDGRFSGATRGASIGHASPEAMEGGPIAVVEDGDIIQIDIPNRELNVKLSDEEIKERLAKWSAPEPKIKTGYLARYAKLVSSASTGAVFK</sequence>
<dbReference type="FunFam" id="3.50.30.80:FF:000001">
    <property type="entry name" value="Dihydroxy-acid dehydratase"/>
    <property type="match status" value="1"/>
</dbReference>
<dbReference type="Pfam" id="PF24877">
    <property type="entry name" value="ILV_EDD_C"/>
    <property type="match status" value="1"/>
</dbReference>
<dbReference type="GO" id="GO:0005829">
    <property type="term" value="C:cytosol"/>
    <property type="evidence" value="ECO:0007669"/>
    <property type="project" value="TreeGrafter"/>
</dbReference>
<dbReference type="SUPFAM" id="SSF52016">
    <property type="entry name" value="LeuD/IlvD-like"/>
    <property type="match status" value="1"/>
</dbReference>
<feature type="binding site" description="via carbamate group" evidence="15">
    <location>
        <position position="121"/>
    </location>
    <ligand>
        <name>Mg(2+)</name>
        <dbReference type="ChEBI" id="CHEBI:18420"/>
    </ligand>
</feature>
<dbReference type="Pfam" id="PF00920">
    <property type="entry name" value="ILVD_EDD_N"/>
    <property type="match status" value="1"/>
</dbReference>
<keyword evidence="19" id="KW-1185">Reference proteome</keyword>
<evidence type="ECO:0000256" key="14">
    <source>
        <dbReference type="ARBA" id="ARBA00029490"/>
    </source>
</evidence>
<protein>
    <recommendedName>
        <fullName evidence="14 15">Dihydroxy-acid dehydratase</fullName>
        <shortName evidence="15">DAD</shortName>
        <ecNumber evidence="14 15">4.2.1.9</ecNumber>
    </recommendedName>
</protein>
<dbReference type="GO" id="GO:0009099">
    <property type="term" value="P:L-valine biosynthetic process"/>
    <property type="evidence" value="ECO:0007669"/>
    <property type="project" value="UniProtKB-UniRule"/>
</dbReference>
<feature type="binding site" evidence="15">
    <location>
        <position position="442"/>
    </location>
    <ligand>
        <name>Mg(2+)</name>
        <dbReference type="ChEBI" id="CHEBI:18420"/>
    </ligand>
</feature>
<feature type="modified residue" description="N6-carboxylysine" evidence="15">
    <location>
        <position position="121"/>
    </location>
</feature>
<dbReference type="InterPro" id="IPR056740">
    <property type="entry name" value="ILV_EDD_C"/>
</dbReference>
<evidence type="ECO:0000256" key="15">
    <source>
        <dbReference type="HAMAP-Rule" id="MF_00012"/>
    </source>
</evidence>
<keyword evidence="8 15" id="KW-0411">Iron-sulfur</keyword>
<evidence type="ECO:0000256" key="8">
    <source>
        <dbReference type="ARBA" id="ARBA00023014"/>
    </source>
</evidence>
<dbReference type="OrthoDB" id="9807077at2"/>
<dbReference type="GO" id="GO:0051537">
    <property type="term" value="F:2 iron, 2 sulfur cluster binding"/>
    <property type="evidence" value="ECO:0007669"/>
    <property type="project" value="UniProtKB-UniRule"/>
</dbReference>
<evidence type="ECO:0000256" key="2">
    <source>
        <dbReference type="ARBA" id="ARBA00006486"/>
    </source>
</evidence>
<dbReference type="HAMAP" id="MF_00012">
    <property type="entry name" value="IlvD"/>
    <property type="match status" value="1"/>
</dbReference>
<dbReference type="GO" id="GO:0004160">
    <property type="term" value="F:dihydroxy-acid dehydratase activity"/>
    <property type="evidence" value="ECO:0007669"/>
    <property type="project" value="UniProtKB-UniRule"/>
</dbReference>
<organism evidence="18 19">
    <name type="scientific">Selenihalanaerobacter shriftii</name>
    <dbReference type="NCBI Taxonomy" id="142842"/>
    <lineage>
        <taxon>Bacteria</taxon>
        <taxon>Bacillati</taxon>
        <taxon>Bacillota</taxon>
        <taxon>Clostridia</taxon>
        <taxon>Halanaerobiales</taxon>
        <taxon>Halobacteroidaceae</taxon>
        <taxon>Selenihalanaerobacter</taxon>
    </lineage>
</organism>
<keyword evidence="7 15" id="KW-0408">Iron</keyword>
<evidence type="ECO:0000256" key="4">
    <source>
        <dbReference type="ARBA" id="ARBA00022714"/>
    </source>
</evidence>
<dbReference type="NCBIfam" id="NF002068">
    <property type="entry name" value="PRK00911.1"/>
    <property type="match status" value="1"/>
</dbReference>
<reference evidence="19" key="1">
    <citation type="submission" date="2017-02" db="EMBL/GenBank/DDBJ databases">
        <authorList>
            <person name="Varghese N."/>
            <person name="Submissions S."/>
        </authorList>
    </citation>
    <scope>NUCLEOTIDE SEQUENCE [LARGE SCALE GENOMIC DNA]</scope>
    <source>
        <strain evidence="19">ATCC BAA-73</strain>
    </source>
</reference>
<keyword evidence="4 15" id="KW-0001">2Fe-2S</keyword>
<dbReference type="GO" id="GO:0000287">
    <property type="term" value="F:magnesium ion binding"/>
    <property type="evidence" value="ECO:0007669"/>
    <property type="project" value="UniProtKB-UniRule"/>
</dbReference>
<evidence type="ECO:0000256" key="13">
    <source>
        <dbReference type="ARBA" id="ARBA00029437"/>
    </source>
</evidence>
<dbReference type="EMBL" id="FUWM01000024">
    <property type="protein sequence ID" value="SJZ99287.1"/>
    <property type="molecule type" value="Genomic_DNA"/>
</dbReference>
<comment type="cofactor">
    <cofactor evidence="15">
        <name>[2Fe-2S] cluster</name>
        <dbReference type="ChEBI" id="CHEBI:190135"/>
    </cofactor>
    <text evidence="15">Binds 1 [2Fe-2S] cluster per subunit. This cluster acts as a Lewis acid cofactor.</text>
</comment>
<evidence type="ECO:0000256" key="3">
    <source>
        <dbReference type="ARBA" id="ARBA00022605"/>
    </source>
</evidence>
<feature type="domain" description="Dihydroxy-acid/6-phosphogluconate dehydratase C-terminal" evidence="17">
    <location>
        <begin position="358"/>
        <end position="549"/>
    </location>
</feature>
<feature type="binding site" evidence="15">
    <location>
        <position position="120"/>
    </location>
    <ligand>
        <name>Mg(2+)</name>
        <dbReference type="ChEBI" id="CHEBI:18420"/>
    </ligand>
</feature>
<evidence type="ECO:0000256" key="11">
    <source>
        <dbReference type="ARBA" id="ARBA00029304"/>
    </source>
</evidence>
<comment type="catalytic activity">
    <reaction evidence="11">
        <text>(2R)-2,3-dihydroxy-3-methylbutanoate = 3-methyl-2-oxobutanoate + H2O</text>
        <dbReference type="Rhea" id="RHEA:24809"/>
        <dbReference type="ChEBI" id="CHEBI:11851"/>
        <dbReference type="ChEBI" id="CHEBI:15377"/>
        <dbReference type="ChEBI" id="CHEBI:49072"/>
        <dbReference type="EC" id="4.2.1.9"/>
    </reaction>
    <physiologicalReaction direction="left-to-right" evidence="11">
        <dbReference type="Rhea" id="RHEA:24810"/>
    </physiologicalReaction>
</comment>
<evidence type="ECO:0000256" key="6">
    <source>
        <dbReference type="ARBA" id="ARBA00022842"/>
    </source>
</evidence>
<comment type="pathway">
    <text evidence="13 15">Amino-acid biosynthesis; L-isoleucine biosynthesis; L-isoleucine from 2-oxobutanoate: step 3/4.</text>
</comment>
<proteinExistence type="inferred from homology"/>
<gene>
    <name evidence="15" type="primary">ilvD</name>
    <name evidence="18" type="ORF">SAMN02745118_02453</name>
</gene>
<evidence type="ECO:0000256" key="9">
    <source>
        <dbReference type="ARBA" id="ARBA00023239"/>
    </source>
</evidence>
<dbReference type="InterPro" id="IPR000581">
    <property type="entry name" value="ILV_EDD_N"/>
</dbReference>
<feature type="active site" description="Proton acceptor" evidence="15">
    <location>
        <position position="468"/>
    </location>
</feature>
<dbReference type="PANTHER" id="PTHR43661">
    <property type="entry name" value="D-XYLONATE DEHYDRATASE"/>
    <property type="match status" value="1"/>
</dbReference>
<feature type="domain" description="Dihydroxy-acid/6-phosphogluconate dehydratase N-terminal" evidence="16">
    <location>
        <begin position="31"/>
        <end position="348"/>
    </location>
</feature>
<evidence type="ECO:0000259" key="16">
    <source>
        <dbReference type="Pfam" id="PF00920"/>
    </source>
</evidence>
<comment type="cofactor">
    <cofactor evidence="1 15">
        <name>Mg(2+)</name>
        <dbReference type="ChEBI" id="CHEBI:18420"/>
    </cofactor>
</comment>
<dbReference type="GO" id="GO:0009097">
    <property type="term" value="P:isoleucine biosynthetic process"/>
    <property type="evidence" value="ECO:0007669"/>
    <property type="project" value="UniProtKB-UniRule"/>
</dbReference>
<dbReference type="Proteomes" id="UP000190625">
    <property type="component" value="Unassembled WGS sequence"/>
</dbReference>
<dbReference type="AlphaFoldDB" id="A0A1T4Q6U8"/>
<comment type="subunit">
    <text evidence="15">Homodimer.</text>
</comment>
<dbReference type="STRING" id="142842.SAMN02745118_02453"/>
<evidence type="ECO:0000256" key="10">
    <source>
        <dbReference type="ARBA" id="ARBA00023304"/>
    </source>
</evidence>
<dbReference type="PROSITE" id="PS00886">
    <property type="entry name" value="ILVD_EDD_1"/>
    <property type="match status" value="1"/>
</dbReference>
<keyword evidence="9 15" id="KW-0456">Lyase</keyword>
<dbReference type="InterPro" id="IPR020558">
    <property type="entry name" value="DiOHA_6PGluconate_deHydtase_CS"/>
</dbReference>
<dbReference type="UniPathway" id="UPA00047">
    <property type="reaction ID" value="UER00057"/>
</dbReference>
<keyword evidence="3 15" id="KW-0028">Amino-acid biosynthesis</keyword>
<comment type="function">
    <text evidence="15">Functions in the biosynthesis of branched-chain amino acids. Catalyzes the dehydration of (2R,3R)-2,3-dihydroxy-3-methylpentanoate (2,3-dihydroxy-3-methylvalerate) into 2-oxo-3-methylpentanoate (2-oxo-3-methylvalerate) and of (2R)-2,3-dihydroxy-3-methylbutanoate (2,3-dihydroxyisovalerate) into 2-oxo-3-methylbutanoate (2-oxoisovalerate), the penultimate precursor to L-isoleucine and L-valine, respectively.</text>
</comment>
<comment type="catalytic activity">
    <reaction evidence="15">
        <text>(2R,3R)-2,3-dihydroxy-3-methylpentanoate = (S)-3-methyl-2-oxopentanoate + H2O</text>
        <dbReference type="Rhea" id="RHEA:27694"/>
        <dbReference type="ChEBI" id="CHEBI:15377"/>
        <dbReference type="ChEBI" id="CHEBI:35146"/>
        <dbReference type="ChEBI" id="CHEBI:49258"/>
        <dbReference type="EC" id="4.2.1.9"/>
    </reaction>
</comment>
<evidence type="ECO:0000313" key="19">
    <source>
        <dbReference type="Proteomes" id="UP000190625"/>
    </source>
</evidence>
<dbReference type="Gene3D" id="3.50.30.80">
    <property type="entry name" value="IlvD/EDD C-terminal domain-like"/>
    <property type="match status" value="1"/>
</dbReference>
<dbReference type="PROSITE" id="PS00887">
    <property type="entry name" value="ILVD_EDD_2"/>
    <property type="match status" value="1"/>
</dbReference>
<dbReference type="EC" id="4.2.1.9" evidence="14 15"/>
<dbReference type="NCBIfam" id="TIGR00110">
    <property type="entry name" value="ilvD"/>
    <property type="match status" value="1"/>
</dbReference>
<keyword evidence="10 15" id="KW-0100">Branched-chain amino acid biosynthesis</keyword>
<comment type="similarity">
    <text evidence="2 15">Belongs to the IlvD/Edd family.</text>
</comment>
<dbReference type="InterPro" id="IPR004404">
    <property type="entry name" value="DihydroxyA_deHydtase"/>
</dbReference>
<dbReference type="SUPFAM" id="SSF143975">
    <property type="entry name" value="IlvD/EDD N-terminal domain-like"/>
    <property type="match status" value="1"/>
</dbReference>
<dbReference type="UniPathway" id="UPA00049">
    <property type="reaction ID" value="UER00061"/>
</dbReference>
<comment type="caution">
    <text evidence="15">Lacks conserved residue(s) required for the propagation of feature annotation.</text>
</comment>
<evidence type="ECO:0000256" key="1">
    <source>
        <dbReference type="ARBA" id="ARBA00001946"/>
    </source>
</evidence>
<evidence type="ECO:0000256" key="12">
    <source>
        <dbReference type="ARBA" id="ARBA00029436"/>
    </source>
</evidence>
<evidence type="ECO:0000259" key="17">
    <source>
        <dbReference type="Pfam" id="PF24877"/>
    </source>
</evidence>
<evidence type="ECO:0000256" key="5">
    <source>
        <dbReference type="ARBA" id="ARBA00022723"/>
    </source>
</evidence>
<comment type="pathway">
    <text evidence="12 15">Amino-acid biosynthesis; L-valine biosynthesis; L-valine from pyruvate: step 3/4.</text>
</comment>
<evidence type="ECO:0000313" key="18">
    <source>
        <dbReference type="EMBL" id="SJZ99287.1"/>
    </source>
</evidence>
<evidence type="ECO:0000256" key="7">
    <source>
        <dbReference type="ARBA" id="ARBA00023004"/>
    </source>
</evidence>
<feature type="binding site" evidence="15">
    <location>
        <position position="78"/>
    </location>
    <ligand>
        <name>Mg(2+)</name>
        <dbReference type="ChEBI" id="CHEBI:18420"/>
    </ligand>
</feature>
<keyword evidence="6 15" id="KW-0460">Magnesium</keyword>
<name>A0A1T4Q6U8_9FIRM</name>
<dbReference type="PANTHER" id="PTHR43661:SF3">
    <property type="entry name" value="D-XYLONATE DEHYDRATASE YAGF-RELATED"/>
    <property type="match status" value="1"/>
</dbReference>
<dbReference type="InterPro" id="IPR042096">
    <property type="entry name" value="Dihydro-acid_dehy_C"/>
</dbReference>
<dbReference type="InterPro" id="IPR037237">
    <property type="entry name" value="IlvD/EDD_N"/>
</dbReference>
<accession>A0A1T4Q6U8</accession>